<evidence type="ECO:0000259" key="2">
    <source>
        <dbReference type="Pfam" id="PF00857"/>
    </source>
</evidence>
<dbReference type="Pfam" id="PF00857">
    <property type="entry name" value="Isochorismatase"/>
    <property type="match status" value="1"/>
</dbReference>
<dbReference type="Gene3D" id="3.40.50.850">
    <property type="entry name" value="Isochorismatase-like"/>
    <property type="match status" value="1"/>
</dbReference>
<proteinExistence type="predicted"/>
<keyword evidence="1" id="KW-0378">Hydrolase</keyword>
<dbReference type="EMBL" id="JAPTHD010000015">
    <property type="protein sequence ID" value="MDV5825671.1"/>
    <property type="molecule type" value="Genomic_DNA"/>
</dbReference>
<dbReference type="InterPro" id="IPR016291">
    <property type="entry name" value="Isochorismatase"/>
</dbReference>
<comment type="caution">
    <text evidence="3">The sequence shown here is derived from an EMBL/GenBank/DDBJ whole genome shotgun (WGS) entry which is preliminary data.</text>
</comment>
<sequence>MTTNRRLPSIQPYALPVEGEWPASRADWALEPGRAALLIHDMQRYFVDAFTPDADPVPGLVANIAALAAAARAAGLPVFYTAQHGDQDRRDRGLQADLWGPGMRHIADHQPIIPPLEPEGADMVLVKHRYSAFQRSNLDTLMRARGRDQLIICGVYAHIGCLFTAAEAFQRDIQPFFAADALGDFSRAWHDMALAQAADCCAHVLSTRNLTDRIA</sequence>
<dbReference type="RefSeq" id="WP_317518039.1">
    <property type="nucleotide sequence ID" value="NZ_JAPTHD010000015.1"/>
</dbReference>
<dbReference type="PRINTS" id="PR01398">
    <property type="entry name" value="ISCHRISMTASE"/>
</dbReference>
<reference evidence="4" key="1">
    <citation type="journal article" date="2022" name="J Environ Chem Eng">
        <title>Biodegradation of petroleum oil using a constructed nonpathogenic and heavy metal-tolerant bacterial consortium isolated from marine sponges.</title>
        <authorList>
            <person name="Dechsakulwatana C."/>
            <person name="Rungsihiranrut A."/>
            <person name="Muangchinda C."/>
            <person name="Ningthoujam R."/>
            <person name="Klankeo P."/>
            <person name="Pinyakong O."/>
        </authorList>
    </citation>
    <scope>NUCLEOTIDE SEQUENCE [LARGE SCALE GENOMIC DNA]</scope>
    <source>
        <strain evidence="4">MO2-4</strain>
    </source>
</reference>
<evidence type="ECO:0000313" key="3">
    <source>
        <dbReference type="EMBL" id="MDV5825671.1"/>
    </source>
</evidence>
<feature type="domain" description="Isochorismatase-like" evidence="2">
    <location>
        <begin position="35"/>
        <end position="208"/>
    </location>
</feature>
<protein>
    <submittedName>
        <fullName evidence="3">Isochorismatase family protein</fullName>
    </submittedName>
</protein>
<evidence type="ECO:0000256" key="1">
    <source>
        <dbReference type="ARBA" id="ARBA00022801"/>
    </source>
</evidence>
<keyword evidence="4" id="KW-1185">Reference proteome</keyword>
<name>A0ABU4A1K9_9SPHN</name>
<organism evidence="3 4">
    <name type="scientific">Sphingobium naphthae</name>
    <dbReference type="NCBI Taxonomy" id="1886786"/>
    <lineage>
        <taxon>Bacteria</taxon>
        <taxon>Pseudomonadati</taxon>
        <taxon>Pseudomonadota</taxon>
        <taxon>Alphaproteobacteria</taxon>
        <taxon>Sphingomonadales</taxon>
        <taxon>Sphingomonadaceae</taxon>
        <taxon>Sphingobium</taxon>
    </lineage>
</organism>
<accession>A0ABU4A1K9</accession>
<dbReference type="InterPro" id="IPR000868">
    <property type="entry name" value="Isochorismatase-like_dom"/>
</dbReference>
<dbReference type="InterPro" id="IPR036380">
    <property type="entry name" value="Isochorismatase-like_sf"/>
</dbReference>
<dbReference type="InterPro" id="IPR050272">
    <property type="entry name" value="Isochorismatase-like_hydrls"/>
</dbReference>
<dbReference type="SUPFAM" id="SSF52499">
    <property type="entry name" value="Isochorismatase-like hydrolases"/>
    <property type="match status" value="1"/>
</dbReference>
<evidence type="ECO:0000313" key="4">
    <source>
        <dbReference type="Proteomes" id="UP001185984"/>
    </source>
</evidence>
<dbReference type="PANTHER" id="PTHR43540">
    <property type="entry name" value="PEROXYUREIDOACRYLATE/UREIDOACRYLATE AMIDOHYDROLASE-RELATED"/>
    <property type="match status" value="1"/>
</dbReference>
<dbReference type="PANTHER" id="PTHR43540:SF3">
    <property type="entry name" value="ENTEROBACTIN SYNTHASE COMPONENT B"/>
    <property type="match status" value="1"/>
</dbReference>
<gene>
    <name evidence="3" type="ORF">O0R41_18870</name>
</gene>
<dbReference type="Proteomes" id="UP001185984">
    <property type="component" value="Unassembled WGS sequence"/>
</dbReference>